<sequence>MIVASLALLTDPMQCPVPCGFFKRSAHFREMPTHHGVQIRKEQRYRLSEGFLVEEDTAKKHWITNWSEKTRRCF</sequence>
<reference evidence="1" key="1">
    <citation type="submission" date="2020-10" db="EMBL/GenBank/DDBJ databases">
        <title>Chromosome-scale genome assembly of the Allis shad, Alosa alosa.</title>
        <authorList>
            <person name="Margot Z."/>
            <person name="Christophe K."/>
            <person name="Cabau C."/>
            <person name="Louis A."/>
            <person name="Berthelot C."/>
            <person name="Parey E."/>
            <person name="Roest Crollius H."/>
            <person name="Montfort J."/>
            <person name="Robinson-Rechavi M."/>
            <person name="Bucao C."/>
            <person name="Bouchez O."/>
            <person name="Gislard M."/>
            <person name="Lluch J."/>
            <person name="Milhes M."/>
            <person name="Lampietro C."/>
            <person name="Lopez Roques C."/>
            <person name="Donnadieu C."/>
            <person name="Braasch I."/>
            <person name="Desvignes T."/>
            <person name="Postlethwait J."/>
            <person name="Bobe J."/>
            <person name="Guiguen Y."/>
        </authorList>
    </citation>
    <scope>NUCLEOTIDE SEQUENCE</scope>
    <source>
        <strain evidence="1">M-15738</strain>
        <tissue evidence="1">Blood</tissue>
    </source>
</reference>
<protein>
    <submittedName>
        <fullName evidence="1">Uncharacterized protein</fullName>
    </submittedName>
</protein>
<evidence type="ECO:0000313" key="1">
    <source>
        <dbReference type="EMBL" id="KAG5280204.1"/>
    </source>
</evidence>
<evidence type="ECO:0000313" key="2">
    <source>
        <dbReference type="Proteomes" id="UP000823561"/>
    </source>
</evidence>
<proteinExistence type="predicted"/>
<dbReference type="EMBL" id="JADWDJ010000006">
    <property type="protein sequence ID" value="KAG5280204.1"/>
    <property type="molecule type" value="Genomic_DNA"/>
</dbReference>
<keyword evidence="2" id="KW-1185">Reference proteome</keyword>
<dbReference type="Proteomes" id="UP000823561">
    <property type="component" value="Chromosome 6"/>
</dbReference>
<gene>
    <name evidence="1" type="ORF">AALO_G00086180</name>
</gene>
<comment type="caution">
    <text evidence="1">The sequence shown here is derived from an EMBL/GenBank/DDBJ whole genome shotgun (WGS) entry which is preliminary data.</text>
</comment>
<dbReference type="AlphaFoldDB" id="A0AAV6GYS2"/>
<organism evidence="1 2">
    <name type="scientific">Alosa alosa</name>
    <name type="common">allis shad</name>
    <dbReference type="NCBI Taxonomy" id="278164"/>
    <lineage>
        <taxon>Eukaryota</taxon>
        <taxon>Metazoa</taxon>
        <taxon>Chordata</taxon>
        <taxon>Craniata</taxon>
        <taxon>Vertebrata</taxon>
        <taxon>Euteleostomi</taxon>
        <taxon>Actinopterygii</taxon>
        <taxon>Neopterygii</taxon>
        <taxon>Teleostei</taxon>
        <taxon>Clupei</taxon>
        <taxon>Clupeiformes</taxon>
        <taxon>Clupeoidei</taxon>
        <taxon>Clupeidae</taxon>
        <taxon>Alosa</taxon>
    </lineage>
</organism>
<name>A0AAV6GYS2_9TELE</name>
<accession>A0AAV6GYS2</accession>